<reference evidence="1 2" key="1">
    <citation type="submission" date="2020-03" db="EMBL/GenBank/DDBJ databases">
        <title>Genome Sequence of industrial isolate, B5A.</title>
        <authorList>
            <person name="Sharma S."/>
            <person name="Patil P.B."/>
            <person name="Korpole S."/>
        </authorList>
    </citation>
    <scope>NUCLEOTIDE SEQUENCE [LARGE SCALE GENOMIC DNA]</scope>
    <source>
        <strain evidence="1 2">PI-S10-B5A</strain>
    </source>
</reference>
<dbReference type="Proteomes" id="UP000539052">
    <property type="component" value="Unassembled WGS sequence"/>
</dbReference>
<proteinExistence type="predicted"/>
<dbReference type="Pfam" id="PF13238">
    <property type="entry name" value="AAA_18"/>
    <property type="match status" value="1"/>
</dbReference>
<dbReference type="EMBL" id="JAAOXG010000018">
    <property type="protein sequence ID" value="NNJ29930.1"/>
    <property type="molecule type" value="Genomic_DNA"/>
</dbReference>
<accession>A0ABX1VRA7</accession>
<dbReference type="Gene3D" id="3.40.50.300">
    <property type="entry name" value="P-loop containing nucleotide triphosphate hydrolases"/>
    <property type="match status" value="1"/>
</dbReference>
<gene>
    <name evidence="1" type="ORF">G9470_09030</name>
</gene>
<evidence type="ECO:0000313" key="1">
    <source>
        <dbReference type="EMBL" id="NNJ29930.1"/>
    </source>
</evidence>
<dbReference type="RefSeq" id="WP_170821147.1">
    <property type="nucleotide sequence ID" value="NZ_JAAOXG010000018.1"/>
</dbReference>
<protein>
    <submittedName>
        <fullName evidence="1">AAA family ATPase</fullName>
    </submittedName>
</protein>
<keyword evidence="2" id="KW-1185">Reference proteome</keyword>
<name>A0ABX1VRA7_9FIRM</name>
<dbReference type="PANTHER" id="PTHR37816">
    <property type="entry name" value="YALI0E33011P"/>
    <property type="match status" value="1"/>
</dbReference>
<dbReference type="SUPFAM" id="SSF52540">
    <property type="entry name" value="P-loop containing nucleoside triphosphate hydrolases"/>
    <property type="match status" value="1"/>
</dbReference>
<dbReference type="PANTHER" id="PTHR37816:SF2">
    <property type="entry name" value="DNA TOPOLOGY MODULATION PROTEIN FLAR-RELATED PROTEIN"/>
    <property type="match status" value="1"/>
</dbReference>
<organism evidence="1 2">
    <name type="scientific">Lacrimispora defluvii</name>
    <dbReference type="NCBI Taxonomy" id="2719233"/>
    <lineage>
        <taxon>Bacteria</taxon>
        <taxon>Bacillati</taxon>
        <taxon>Bacillota</taxon>
        <taxon>Clostridia</taxon>
        <taxon>Lachnospirales</taxon>
        <taxon>Lachnospiraceae</taxon>
        <taxon>Lacrimispora</taxon>
    </lineage>
</organism>
<comment type="caution">
    <text evidence="1">The sequence shown here is derived from an EMBL/GenBank/DDBJ whole genome shotgun (WGS) entry which is preliminary data.</text>
</comment>
<sequence length="192" mass="22026">MINGIAVFGLNGSGKSTLTHALSKQTGYFEMDVEDYYFPEQRDSRRLALENNSVIENDQLDELPFSNPRTKGEVQTAIMENIKTHPRFIISGVTMNWCDEILSRIDIAFWVQTPLEERLKRIQAREEKRFGARVLDGGDMFAQQMEFREMVKNRNLKEVEECARKLGCPVIVIDGTLSVIHNLEKITDNINS</sequence>
<dbReference type="InterPro" id="IPR027417">
    <property type="entry name" value="P-loop_NTPase"/>
</dbReference>
<dbReference type="InterPro" id="IPR052922">
    <property type="entry name" value="Cytidylate_Kinase-2"/>
</dbReference>
<evidence type="ECO:0000313" key="2">
    <source>
        <dbReference type="Proteomes" id="UP000539052"/>
    </source>
</evidence>